<dbReference type="InterPro" id="IPR001878">
    <property type="entry name" value="Znf_CCHC"/>
</dbReference>
<dbReference type="SMART" id="SM00343">
    <property type="entry name" value="ZnF_C2HC"/>
    <property type="match status" value="1"/>
</dbReference>
<evidence type="ECO:0000259" key="3">
    <source>
        <dbReference type="PROSITE" id="PS50158"/>
    </source>
</evidence>
<dbReference type="GO" id="GO:0003676">
    <property type="term" value="F:nucleic acid binding"/>
    <property type="evidence" value="ECO:0007669"/>
    <property type="project" value="InterPro"/>
</dbReference>
<keyword evidence="1" id="KW-0862">Zinc</keyword>
<protein>
    <recommendedName>
        <fullName evidence="3">CCHC-type domain-containing protein</fullName>
    </recommendedName>
</protein>
<organism evidence="4 5">
    <name type="scientific">Allacma fusca</name>
    <dbReference type="NCBI Taxonomy" id="39272"/>
    <lineage>
        <taxon>Eukaryota</taxon>
        <taxon>Metazoa</taxon>
        <taxon>Ecdysozoa</taxon>
        <taxon>Arthropoda</taxon>
        <taxon>Hexapoda</taxon>
        <taxon>Collembola</taxon>
        <taxon>Symphypleona</taxon>
        <taxon>Sminthuridae</taxon>
        <taxon>Allacma</taxon>
    </lineage>
</organism>
<feature type="domain" description="CCHC-type" evidence="3">
    <location>
        <begin position="223"/>
        <end position="240"/>
    </location>
</feature>
<dbReference type="Proteomes" id="UP000708208">
    <property type="component" value="Unassembled WGS sequence"/>
</dbReference>
<keyword evidence="1" id="KW-0479">Metal-binding</keyword>
<evidence type="ECO:0000313" key="5">
    <source>
        <dbReference type="Proteomes" id="UP000708208"/>
    </source>
</evidence>
<dbReference type="PROSITE" id="PS50158">
    <property type="entry name" value="ZF_CCHC"/>
    <property type="match status" value="1"/>
</dbReference>
<dbReference type="AlphaFoldDB" id="A0A8J2JU65"/>
<reference evidence="4" key="1">
    <citation type="submission" date="2021-06" db="EMBL/GenBank/DDBJ databases">
        <authorList>
            <person name="Hodson N. C."/>
            <person name="Mongue J. A."/>
            <person name="Jaron S. K."/>
        </authorList>
    </citation>
    <scope>NUCLEOTIDE SEQUENCE</scope>
</reference>
<name>A0A8J2JU65_9HEXA</name>
<dbReference type="GO" id="GO:0008270">
    <property type="term" value="F:zinc ion binding"/>
    <property type="evidence" value="ECO:0007669"/>
    <property type="project" value="UniProtKB-KW"/>
</dbReference>
<keyword evidence="1" id="KW-0863">Zinc-finger</keyword>
<evidence type="ECO:0000256" key="1">
    <source>
        <dbReference type="PROSITE-ProRule" id="PRU00047"/>
    </source>
</evidence>
<gene>
    <name evidence="4" type="ORF">AFUS01_LOCUS16359</name>
</gene>
<dbReference type="OrthoDB" id="8066685at2759"/>
<dbReference type="PANTHER" id="PTHR47481">
    <property type="match status" value="1"/>
</dbReference>
<feature type="region of interest" description="Disordered" evidence="2">
    <location>
        <begin position="236"/>
        <end position="268"/>
    </location>
</feature>
<accession>A0A8J2JU65</accession>
<feature type="non-terminal residue" evidence="4">
    <location>
        <position position="285"/>
    </location>
</feature>
<sequence>MAPKSDAVEKLVGSNYPTWRFQISLVLESAELFDIVDGTIKIPEDEGAKKSWKKKDLQARSLIAPTLDSRQISHVANCTTSNQMWTRLQSAFSDSSRLNKQLTLMRFYSYSMTEEQDPVSGMHDIEELVQALRDMGSKLDEEDVIAKIVASLPNGYDNFKTAWDSVQPEHQTRETLLARLKKEVMRRNSKFGKPEEVESSVAYSAVAGKSKFEKKKYQDPKSRKCFYCDKPGHIKRDCRKRQRDQQNTNKDTKKGGESNNNFAFSLHVEDHDSDSDVVFANSASS</sequence>
<proteinExistence type="predicted"/>
<dbReference type="Pfam" id="PF14223">
    <property type="entry name" value="Retrotran_gag_2"/>
    <property type="match status" value="1"/>
</dbReference>
<dbReference type="Pfam" id="PF00098">
    <property type="entry name" value="zf-CCHC"/>
    <property type="match status" value="1"/>
</dbReference>
<keyword evidence="5" id="KW-1185">Reference proteome</keyword>
<evidence type="ECO:0000313" key="4">
    <source>
        <dbReference type="EMBL" id="CAG7727523.1"/>
    </source>
</evidence>
<dbReference type="PANTHER" id="PTHR47481:SF7">
    <property type="entry name" value="CCHC-TYPE DOMAIN-CONTAINING PROTEIN"/>
    <property type="match status" value="1"/>
</dbReference>
<dbReference type="EMBL" id="CAJVCH010149750">
    <property type="protein sequence ID" value="CAG7727523.1"/>
    <property type="molecule type" value="Genomic_DNA"/>
</dbReference>
<evidence type="ECO:0000256" key="2">
    <source>
        <dbReference type="SAM" id="MobiDB-lite"/>
    </source>
</evidence>
<comment type="caution">
    <text evidence="4">The sequence shown here is derived from an EMBL/GenBank/DDBJ whole genome shotgun (WGS) entry which is preliminary data.</text>
</comment>